<proteinExistence type="predicted"/>
<keyword evidence="3" id="KW-1185">Reference proteome</keyword>
<dbReference type="EMBL" id="JALLKP010000001">
    <property type="protein sequence ID" value="KAK2198106.1"/>
    <property type="molecule type" value="Genomic_DNA"/>
</dbReference>
<dbReference type="GeneID" id="94335409"/>
<keyword evidence="1" id="KW-0732">Signal</keyword>
<evidence type="ECO:0000313" key="3">
    <source>
        <dbReference type="Proteomes" id="UP001214638"/>
    </source>
</evidence>
<accession>A0AAD9PNI3</accession>
<name>A0AAD9PNI3_9APIC</name>
<protein>
    <submittedName>
        <fullName evidence="2">Uncharacterized protein</fullName>
    </submittedName>
</protein>
<dbReference type="RefSeq" id="XP_067804948.1">
    <property type="nucleotide sequence ID" value="XM_067946157.1"/>
</dbReference>
<dbReference type="Proteomes" id="UP001214638">
    <property type="component" value="Unassembled WGS sequence"/>
</dbReference>
<comment type="caution">
    <text evidence="2">The sequence shown here is derived from an EMBL/GenBank/DDBJ whole genome shotgun (WGS) entry which is preliminary data.</text>
</comment>
<feature type="signal peptide" evidence="1">
    <location>
        <begin position="1"/>
        <end position="19"/>
    </location>
</feature>
<feature type="chain" id="PRO_5041920065" evidence="1">
    <location>
        <begin position="20"/>
        <end position="93"/>
    </location>
</feature>
<reference evidence="2" key="1">
    <citation type="journal article" date="2023" name="Nat. Microbiol.">
        <title>Babesia duncani multi-omics identifies virulence factors and drug targets.</title>
        <authorList>
            <person name="Singh P."/>
            <person name="Lonardi S."/>
            <person name="Liang Q."/>
            <person name="Vydyam P."/>
            <person name="Khabirova E."/>
            <person name="Fang T."/>
            <person name="Gihaz S."/>
            <person name="Thekkiniath J."/>
            <person name="Munshi M."/>
            <person name="Abel S."/>
            <person name="Ciampossin L."/>
            <person name="Batugedara G."/>
            <person name="Gupta M."/>
            <person name="Lu X.M."/>
            <person name="Lenz T."/>
            <person name="Chakravarty S."/>
            <person name="Cornillot E."/>
            <person name="Hu Y."/>
            <person name="Ma W."/>
            <person name="Gonzalez L.M."/>
            <person name="Sanchez S."/>
            <person name="Estrada K."/>
            <person name="Sanchez-Flores A."/>
            <person name="Montero E."/>
            <person name="Harb O.S."/>
            <person name="Le Roch K.G."/>
            <person name="Mamoun C.B."/>
        </authorList>
    </citation>
    <scope>NUCLEOTIDE SEQUENCE</scope>
    <source>
        <strain evidence="2">WA1</strain>
    </source>
</reference>
<sequence length="93" mass="10032">MIAKTTLMLVLIFVNASVAFKTSGNPTRVLCPVSSPNALVKNNGPPCYKIQGTSVFMAPIGLSSAKIIIPGIPKVAYKHPGTNRVEWEDIHNR</sequence>
<organism evidence="2 3">
    <name type="scientific">Babesia duncani</name>
    <dbReference type="NCBI Taxonomy" id="323732"/>
    <lineage>
        <taxon>Eukaryota</taxon>
        <taxon>Sar</taxon>
        <taxon>Alveolata</taxon>
        <taxon>Apicomplexa</taxon>
        <taxon>Aconoidasida</taxon>
        <taxon>Piroplasmida</taxon>
        <taxon>Babesiidae</taxon>
        <taxon>Babesia</taxon>
    </lineage>
</organism>
<evidence type="ECO:0000313" key="2">
    <source>
        <dbReference type="EMBL" id="KAK2198106.1"/>
    </source>
</evidence>
<gene>
    <name evidence="2" type="ORF">BdWA1_001111</name>
</gene>
<evidence type="ECO:0000256" key="1">
    <source>
        <dbReference type="SAM" id="SignalP"/>
    </source>
</evidence>
<dbReference type="KEGG" id="bdw:94335409"/>
<dbReference type="AlphaFoldDB" id="A0AAD9PNI3"/>